<sequence>MHAPLRLKQNILKSTPREKLAVLHTSRKTTNWLS</sequence>
<dbReference type="AlphaFoldDB" id="A0A2C9VA75"/>
<name>A0A2C9VA75_MANES</name>
<proteinExistence type="predicted"/>
<accession>A0A2C9VA75</accession>
<reference evidence="1" key="1">
    <citation type="submission" date="2016-02" db="EMBL/GenBank/DDBJ databases">
        <title>WGS assembly of Manihot esculenta.</title>
        <authorList>
            <person name="Bredeson J.V."/>
            <person name="Prochnik S.E."/>
            <person name="Lyons J.B."/>
            <person name="Schmutz J."/>
            <person name="Grimwood J."/>
            <person name="Vrebalov J."/>
            <person name="Bart R.S."/>
            <person name="Amuge T."/>
            <person name="Ferguson M.E."/>
            <person name="Green R."/>
            <person name="Putnam N."/>
            <person name="Stites J."/>
            <person name="Rounsley S."/>
            <person name="Rokhsar D.S."/>
        </authorList>
    </citation>
    <scope>NUCLEOTIDE SEQUENCE [LARGE SCALE GENOMIC DNA]</scope>
    <source>
        <tissue evidence="1">Leaf</tissue>
    </source>
</reference>
<gene>
    <name evidence="1" type="ORF">MANES_09G077100</name>
</gene>
<protein>
    <submittedName>
        <fullName evidence="1">Uncharacterized protein</fullName>
    </submittedName>
</protein>
<organism evidence="1">
    <name type="scientific">Manihot esculenta</name>
    <name type="common">Cassava</name>
    <name type="synonym">Jatropha manihot</name>
    <dbReference type="NCBI Taxonomy" id="3983"/>
    <lineage>
        <taxon>Eukaryota</taxon>
        <taxon>Viridiplantae</taxon>
        <taxon>Streptophyta</taxon>
        <taxon>Embryophyta</taxon>
        <taxon>Tracheophyta</taxon>
        <taxon>Spermatophyta</taxon>
        <taxon>Magnoliopsida</taxon>
        <taxon>eudicotyledons</taxon>
        <taxon>Gunneridae</taxon>
        <taxon>Pentapetalae</taxon>
        <taxon>rosids</taxon>
        <taxon>fabids</taxon>
        <taxon>Malpighiales</taxon>
        <taxon>Euphorbiaceae</taxon>
        <taxon>Crotonoideae</taxon>
        <taxon>Manihoteae</taxon>
        <taxon>Manihot</taxon>
    </lineage>
</organism>
<dbReference type="EMBL" id="CM004395">
    <property type="protein sequence ID" value="OAY41135.1"/>
    <property type="molecule type" value="Genomic_DNA"/>
</dbReference>
<evidence type="ECO:0000313" key="1">
    <source>
        <dbReference type="EMBL" id="OAY41135.1"/>
    </source>
</evidence>